<dbReference type="PANTHER" id="PTHR13754:SF18">
    <property type="entry name" value="7,8-DIHYDROPTERIN-6-METHYL-4-(BETA-D-RIBOFURANOSYL)-AMINOBENZENE-5'-PHOSPHATE SYNTHASE"/>
    <property type="match status" value="1"/>
</dbReference>
<evidence type="ECO:0000313" key="2">
    <source>
        <dbReference type="EMBL" id="AWH88703.1"/>
    </source>
</evidence>
<dbReference type="Pfam" id="PF00753">
    <property type="entry name" value="Lactamase_B"/>
    <property type="match status" value="1"/>
</dbReference>
<feature type="domain" description="Metallo-beta-lactamase" evidence="1">
    <location>
        <begin position="21"/>
        <end position="249"/>
    </location>
</feature>
<dbReference type="GO" id="GO:0016740">
    <property type="term" value="F:transferase activity"/>
    <property type="evidence" value="ECO:0007669"/>
    <property type="project" value="TreeGrafter"/>
</dbReference>
<dbReference type="OrthoDB" id="9803916at2"/>
<dbReference type="SUPFAM" id="SSF56281">
    <property type="entry name" value="Metallo-hydrolase/oxidoreductase"/>
    <property type="match status" value="1"/>
</dbReference>
<dbReference type="InterPro" id="IPR036866">
    <property type="entry name" value="RibonucZ/Hydroxyglut_hydro"/>
</dbReference>
<dbReference type="SMART" id="SM00849">
    <property type="entry name" value="Lactamase_B"/>
    <property type="match status" value="1"/>
</dbReference>
<sequence length="277" mass="30807">MKLTVLLDNNTLIDRYLIGEPGVCYHIDIDGRQILLDTGYSDIFIHNADILGIDLKQVDTIVLSHGHNDHTWGLGHLMQYFDRIDRSTERRIQLIAHPDAFAPKFYGDKVIGANYPQDCYNHYLDKVETKQPYYITDNLLFLGEIERTNDFEAQRPVGQTKDCCGNLVGDYVLDDSALVYISPDGLVVISGCSHSGICNIVDYAINVTGEQRVLAVIGGFHLQNASEALMSRTAGHLGCIQPVHLYPCHCTDLNAKIALARSTNVNEIGVGKVLEFV</sequence>
<dbReference type="InterPro" id="IPR052926">
    <property type="entry name" value="Metallo-beta-lactamase_dom"/>
</dbReference>
<evidence type="ECO:0000259" key="1">
    <source>
        <dbReference type="SMART" id="SM00849"/>
    </source>
</evidence>
<keyword evidence="3" id="KW-1185">Reference proteome</keyword>
<dbReference type="GO" id="GO:0016787">
    <property type="term" value="F:hydrolase activity"/>
    <property type="evidence" value="ECO:0007669"/>
    <property type="project" value="UniProtKB-KW"/>
</dbReference>
<evidence type="ECO:0000313" key="3">
    <source>
        <dbReference type="Proteomes" id="UP000244908"/>
    </source>
</evidence>
<proteinExistence type="predicted"/>
<reference evidence="2 3" key="1">
    <citation type="journal article" date="2019" name="Int. J. Syst. Evol. Microbiol.">
        <title>Limnobaculum parvum gen. nov., sp. nov., isolated from a freshwater lake.</title>
        <authorList>
            <person name="Baek C."/>
            <person name="Shin S.K."/>
            <person name="Yi H."/>
        </authorList>
    </citation>
    <scope>NUCLEOTIDE SEQUENCE [LARGE SCALE GENOMIC DNA]</scope>
    <source>
        <strain evidence="2 3">HYN0051</strain>
    </source>
</reference>
<protein>
    <submittedName>
        <fullName evidence="2">MBL fold metallo-hydrolase</fullName>
    </submittedName>
</protein>
<dbReference type="RefSeq" id="WP_108900760.1">
    <property type="nucleotide sequence ID" value="NZ_CP029185.2"/>
</dbReference>
<name>A0A2Y9TY86_9GAMM</name>
<dbReference type="Proteomes" id="UP000244908">
    <property type="component" value="Chromosome"/>
</dbReference>
<dbReference type="InterPro" id="IPR041712">
    <property type="entry name" value="DHPS-like_MBL-fold"/>
</dbReference>
<dbReference type="PANTHER" id="PTHR13754">
    <property type="entry name" value="METALLO-BETA-LACTAMASE SUPERFAMILY PROTEIN"/>
    <property type="match status" value="1"/>
</dbReference>
<dbReference type="Gene3D" id="3.60.15.10">
    <property type="entry name" value="Ribonuclease Z/Hydroxyacylglutathione hydrolase-like"/>
    <property type="match status" value="1"/>
</dbReference>
<accession>A0A2Y9TY86</accession>
<organism evidence="2 3">
    <name type="scientific">Limnobaculum parvum</name>
    <dbReference type="NCBI Taxonomy" id="2172103"/>
    <lineage>
        <taxon>Bacteria</taxon>
        <taxon>Pseudomonadati</taxon>
        <taxon>Pseudomonadota</taxon>
        <taxon>Gammaproteobacteria</taxon>
        <taxon>Enterobacterales</taxon>
        <taxon>Budviciaceae</taxon>
        <taxon>Limnobaculum</taxon>
    </lineage>
</organism>
<dbReference type="KEGG" id="lpv:HYN51_09115"/>
<dbReference type="CDD" id="cd07713">
    <property type="entry name" value="DHPS-like_MBL-fold"/>
    <property type="match status" value="1"/>
</dbReference>
<dbReference type="EMBL" id="CP029185">
    <property type="protein sequence ID" value="AWH88703.1"/>
    <property type="molecule type" value="Genomic_DNA"/>
</dbReference>
<dbReference type="InterPro" id="IPR001279">
    <property type="entry name" value="Metallo-B-lactamas"/>
</dbReference>
<dbReference type="AlphaFoldDB" id="A0A2Y9TY86"/>
<gene>
    <name evidence="2" type="ORF">HYN51_09115</name>
</gene>